<organism evidence="1 2">
    <name type="scientific">Scutellospora calospora</name>
    <dbReference type="NCBI Taxonomy" id="85575"/>
    <lineage>
        <taxon>Eukaryota</taxon>
        <taxon>Fungi</taxon>
        <taxon>Fungi incertae sedis</taxon>
        <taxon>Mucoromycota</taxon>
        <taxon>Glomeromycotina</taxon>
        <taxon>Glomeromycetes</taxon>
        <taxon>Diversisporales</taxon>
        <taxon>Gigasporaceae</taxon>
        <taxon>Scutellospora</taxon>
    </lineage>
</organism>
<proteinExistence type="predicted"/>
<dbReference type="Proteomes" id="UP000789860">
    <property type="component" value="Unassembled WGS sequence"/>
</dbReference>
<comment type="caution">
    <text evidence="1">The sequence shown here is derived from an EMBL/GenBank/DDBJ whole genome shotgun (WGS) entry which is preliminary data.</text>
</comment>
<keyword evidence="2" id="KW-1185">Reference proteome</keyword>
<dbReference type="EMBL" id="CAJVPM010010312">
    <property type="protein sequence ID" value="CAG8571965.1"/>
    <property type="molecule type" value="Genomic_DNA"/>
</dbReference>
<evidence type="ECO:0000313" key="1">
    <source>
        <dbReference type="EMBL" id="CAG8571965.1"/>
    </source>
</evidence>
<feature type="non-terminal residue" evidence="1">
    <location>
        <position position="1"/>
    </location>
</feature>
<evidence type="ECO:0000313" key="2">
    <source>
        <dbReference type="Proteomes" id="UP000789860"/>
    </source>
</evidence>
<reference evidence="1" key="1">
    <citation type="submission" date="2021-06" db="EMBL/GenBank/DDBJ databases">
        <authorList>
            <person name="Kallberg Y."/>
            <person name="Tangrot J."/>
            <person name="Rosling A."/>
        </authorList>
    </citation>
    <scope>NUCLEOTIDE SEQUENCE</scope>
    <source>
        <strain evidence="1">AU212A</strain>
    </source>
</reference>
<sequence>METIQEVVMESTKTTSSTFTSNKDKMAMNNTNNSLPNLAVAKQKFVSLSRAIDAAEAKIAKASSYAVSSLYELKIKAPVMFDAEVIVNLNRTIYTSVVDTSVTVLGDKLLNLREAYNNIVTEFNEELAASRKILLDEKDARSPKAERQKTPKAQKTKARLYNELRKKSLKDISLFFVNDKILDISFEIVSYQNLCKEISKRNKIHKSKFGINKKLNKAFRFLVENNLVVIYADKNMGLTIIDFAWYNDQVKKHLGDQTVYVKMQNEWVFESINAYAELFGIVYDYPNKIITD</sequence>
<protein>
    <submittedName>
        <fullName evidence="1">2876_t:CDS:1</fullName>
    </submittedName>
</protein>
<accession>A0ACA9M924</accession>
<name>A0ACA9M924_9GLOM</name>
<gene>
    <name evidence="1" type="ORF">SCALOS_LOCUS5884</name>
</gene>